<dbReference type="Proteomes" id="UP000826656">
    <property type="component" value="Unassembled WGS sequence"/>
</dbReference>
<evidence type="ECO:0000313" key="2">
    <source>
        <dbReference type="Proteomes" id="UP000826656"/>
    </source>
</evidence>
<name>A0ABQ7U9X3_SOLTU</name>
<proteinExistence type="predicted"/>
<comment type="caution">
    <text evidence="1">The sequence shown here is derived from an EMBL/GenBank/DDBJ whole genome shotgun (WGS) entry which is preliminary data.</text>
</comment>
<sequence>MEATQGRVLSQHKSLILRCEGMDTHPHLKRSEKRMDTHPFPKKGNLKVFFKAKRGWIRIPALRKAKEDGYASLP</sequence>
<keyword evidence="2" id="KW-1185">Reference proteome</keyword>
<dbReference type="EMBL" id="JAIVGD010000023">
    <property type="protein sequence ID" value="KAH0743146.1"/>
    <property type="molecule type" value="Genomic_DNA"/>
</dbReference>
<evidence type="ECO:0000313" key="1">
    <source>
        <dbReference type="EMBL" id="KAH0743146.1"/>
    </source>
</evidence>
<protein>
    <submittedName>
        <fullName evidence="1">Uncharacterized protein</fullName>
    </submittedName>
</protein>
<accession>A0ABQ7U9X3</accession>
<gene>
    <name evidence="1" type="ORF">KY290_031139</name>
</gene>
<reference evidence="1 2" key="1">
    <citation type="journal article" date="2021" name="bioRxiv">
        <title>Chromosome-scale and haplotype-resolved genome assembly of a tetraploid potato cultivar.</title>
        <authorList>
            <person name="Sun H."/>
            <person name="Jiao W.-B."/>
            <person name="Krause K."/>
            <person name="Campoy J.A."/>
            <person name="Goel M."/>
            <person name="Folz-Donahue K."/>
            <person name="Kukat C."/>
            <person name="Huettel B."/>
            <person name="Schneeberger K."/>
        </authorList>
    </citation>
    <scope>NUCLEOTIDE SEQUENCE [LARGE SCALE GENOMIC DNA]</scope>
    <source>
        <strain evidence="1">SolTubOtavaFocal</strain>
        <tissue evidence="1">Leaves</tissue>
    </source>
</reference>
<organism evidence="1 2">
    <name type="scientific">Solanum tuberosum</name>
    <name type="common">Potato</name>
    <dbReference type="NCBI Taxonomy" id="4113"/>
    <lineage>
        <taxon>Eukaryota</taxon>
        <taxon>Viridiplantae</taxon>
        <taxon>Streptophyta</taxon>
        <taxon>Embryophyta</taxon>
        <taxon>Tracheophyta</taxon>
        <taxon>Spermatophyta</taxon>
        <taxon>Magnoliopsida</taxon>
        <taxon>eudicotyledons</taxon>
        <taxon>Gunneridae</taxon>
        <taxon>Pentapetalae</taxon>
        <taxon>asterids</taxon>
        <taxon>lamiids</taxon>
        <taxon>Solanales</taxon>
        <taxon>Solanaceae</taxon>
        <taxon>Solanoideae</taxon>
        <taxon>Solaneae</taxon>
        <taxon>Solanum</taxon>
    </lineage>
</organism>